<organism evidence="3 4">
    <name type="scientific">Scophthalmus maximus</name>
    <name type="common">Turbot</name>
    <name type="synonym">Psetta maxima</name>
    <dbReference type="NCBI Taxonomy" id="52904"/>
    <lineage>
        <taxon>Eukaryota</taxon>
        <taxon>Metazoa</taxon>
        <taxon>Chordata</taxon>
        <taxon>Craniata</taxon>
        <taxon>Vertebrata</taxon>
        <taxon>Euteleostomi</taxon>
        <taxon>Actinopterygii</taxon>
        <taxon>Neopterygii</taxon>
        <taxon>Teleostei</taxon>
        <taxon>Neoteleostei</taxon>
        <taxon>Acanthomorphata</taxon>
        <taxon>Carangaria</taxon>
        <taxon>Pleuronectiformes</taxon>
        <taxon>Pleuronectoidei</taxon>
        <taxon>Scophthalmidae</taxon>
        <taxon>Scophthalmus</taxon>
    </lineage>
</organism>
<protein>
    <recommendedName>
        <fullName evidence="5">E3 ubiquitin-protein ligase HERC4</fullName>
    </recommendedName>
</protein>
<accession>A0A6A4S2L8</accession>
<feature type="repeat" description="RCC1" evidence="2">
    <location>
        <begin position="1"/>
        <end position="52"/>
    </location>
</feature>
<dbReference type="Gene3D" id="2.130.10.30">
    <property type="entry name" value="Regulator of chromosome condensation 1/beta-lactamase-inhibitor protein II"/>
    <property type="match status" value="1"/>
</dbReference>
<dbReference type="PANTHER" id="PTHR22872">
    <property type="entry name" value="BTK-BINDING PROTEIN-RELATED"/>
    <property type="match status" value="1"/>
</dbReference>
<dbReference type="Pfam" id="PF00415">
    <property type="entry name" value="RCC1"/>
    <property type="match status" value="3"/>
</dbReference>
<dbReference type="PROSITE" id="PS50012">
    <property type="entry name" value="RCC1_3"/>
    <property type="match status" value="3"/>
</dbReference>
<evidence type="ECO:0000256" key="2">
    <source>
        <dbReference type="PROSITE-ProRule" id="PRU00235"/>
    </source>
</evidence>
<dbReference type="InterPro" id="IPR000408">
    <property type="entry name" value="Reg_chr_condens"/>
</dbReference>
<dbReference type="PROSITE" id="PS00626">
    <property type="entry name" value="RCC1_2"/>
    <property type="match status" value="1"/>
</dbReference>
<dbReference type="EMBL" id="VEVO01000018">
    <property type="protein sequence ID" value="KAF0027247.1"/>
    <property type="molecule type" value="Genomic_DNA"/>
</dbReference>
<feature type="repeat" description="RCC1" evidence="2">
    <location>
        <begin position="103"/>
        <end position="129"/>
    </location>
</feature>
<evidence type="ECO:0000256" key="1">
    <source>
        <dbReference type="ARBA" id="ARBA00022737"/>
    </source>
</evidence>
<feature type="repeat" description="RCC1" evidence="2">
    <location>
        <begin position="53"/>
        <end position="102"/>
    </location>
</feature>
<dbReference type="SUPFAM" id="SSF50985">
    <property type="entry name" value="RCC1/BLIP-II"/>
    <property type="match status" value="1"/>
</dbReference>
<sequence length="129" mass="13952">MLCWGNASYGQLGLGGIDEEIVVEPRTCDFFHGKRVCDVGCGRRHTAVLLEDGTVYTCGCNDLGQLGHEKSRKKPEQVVALDAQIITAVSCGEAHTLALNDKGQIFSWGLGSDGQLGLNNFEECVRVPR</sequence>
<evidence type="ECO:0000313" key="3">
    <source>
        <dbReference type="EMBL" id="KAF0027247.1"/>
    </source>
</evidence>
<dbReference type="InterPro" id="IPR009091">
    <property type="entry name" value="RCC1/BLIP-II"/>
</dbReference>
<gene>
    <name evidence="3" type="ORF">F2P81_019988</name>
</gene>
<reference evidence="3 4" key="1">
    <citation type="submission" date="2019-06" db="EMBL/GenBank/DDBJ databases">
        <title>Draft genomes of female and male turbot (Scophthalmus maximus).</title>
        <authorList>
            <person name="Xu H."/>
            <person name="Xu X.-W."/>
            <person name="Shao C."/>
            <person name="Chen S."/>
        </authorList>
    </citation>
    <scope>NUCLEOTIDE SEQUENCE [LARGE SCALE GENOMIC DNA]</scope>
    <source>
        <strain evidence="3">Ysfricsl-2016a</strain>
        <tissue evidence="3">Blood</tissue>
    </source>
</reference>
<dbReference type="AlphaFoldDB" id="A0A6A4S2L8"/>
<evidence type="ECO:0008006" key="5">
    <source>
        <dbReference type="Google" id="ProtNLM"/>
    </source>
</evidence>
<proteinExistence type="predicted"/>
<comment type="caution">
    <text evidence="3">The sequence shown here is derived from an EMBL/GenBank/DDBJ whole genome shotgun (WGS) entry which is preliminary data.</text>
</comment>
<evidence type="ECO:0000313" key="4">
    <source>
        <dbReference type="Proteomes" id="UP000438429"/>
    </source>
</evidence>
<name>A0A6A4S2L8_SCOMX</name>
<dbReference type="PRINTS" id="PR00633">
    <property type="entry name" value="RCCNDNSATION"/>
</dbReference>
<dbReference type="InterPro" id="IPR051625">
    <property type="entry name" value="Signaling_Regulatory_Domain"/>
</dbReference>
<dbReference type="PANTHER" id="PTHR22872:SF2">
    <property type="entry name" value="INHIBITOR OF BRUTON TYROSINE KINASE"/>
    <property type="match status" value="1"/>
</dbReference>
<dbReference type="Proteomes" id="UP000438429">
    <property type="component" value="Unassembled WGS sequence"/>
</dbReference>
<keyword evidence="1" id="KW-0677">Repeat</keyword>